<dbReference type="Proteomes" id="UP001334005">
    <property type="component" value="Unassembled WGS sequence"/>
</dbReference>
<organism evidence="2 3">
    <name type="scientific">Raoultella scottii</name>
    <dbReference type="NCBI Taxonomy" id="3040937"/>
    <lineage>
        <taxon>Bacteria</taxon>
        <taxon>Pseudomonadati</taxon>
        <taxon>Pseudomonadota</taxon>
        <taxon>Gammaproteobacteria</taxon>
        <taxon>Enterobacterales</taxon>
        <taxon>Enterobacteriaceae</taxon>
        <taxon>Klebsiella/Raoultella group</taxon>
        <taxon>Raoultella</taxon>
    </lineage>
</organism>
<gene>
    <name evidence="2" type="ORF">QFI66_021295</name>
</gene>
<keyword evidence="3" id="KW-1185">Reference proteome</keyword>
<protein>
    <submittedName>
        <fullName evidence="2">Uncharacterized protein</fullName>
    </submittedName>
</protein>
<evidence type="ECO:0000313" key="3">
    <source>
        <dbReference type="Proteomes" id="UP001334005"/>
    </source>
</evidence>
<feature type="region of interest" description="Disordered" evidence="1">
    <location>
        <begin position="66"/>
        <end position="97"/>
    </location>
</feature>
<comment type="caution">
    <text evidence="2">The sequence shown here is derived from an EMBL/GenBank/DDBJ whole genome shotgun (WGS) entry which is preliminary data.</text>
</comment>
<evidence type="ECO:0000256" key="1">
    <source>
        <dbReference type="SAM" id="MobiDB-lite"/>
    </source>
</evidence>
<sequence>MQNIIDFSALPTTFSSESGAPVRVFVHDNPDGNTPYRAPVITGWLGHTIRPVRPSHLGEMPSKTQYIRPKSDVTQPAQLQEKDDLPSLTLRFASTKG</sequence>
<name>A0ABU8ZBF4_9ENTR</name>
<dbReference type="RefSeq" id="WP_331835602.1">
    <property type="nucleotide sequence ID" value="NZ_JARXNH020000057.1"/>
</dbReference>
<evidence type="ECO:0000313" key="2">
    <source>
        <dbReference type="EMBL" id="MEK0250621.1"/>
    </source>
</evidence>
<dbReference type="EMBL" id="JARXNH020000057">
    <property type="protein sequence ID" value="MEK0250621.1"/>
    <property type="molecule type" value="Genomic_DNA"/>
</dbReference>
<accession>A0ABU8ZBF4</accession>
<proteinExistence type="predicted"/>
<reference evidence="2 3" key="1">
    <citation type="submission" date="2024-03" db="EMBL/GenBank/DDBJ databases">
        <title>Two novel Raoultella species associated with bleeding cankers of broadleaf hosts, Raoultella scottia sp. nov. and Raoultella lignicola sp. nov.</title>
        <authorList>
            <person name="Brady C.L."/>
        </authorList>
    </citation>
    <scope>NUCLEOTIDE SEQUENCE [LARGE SCALE GENOMIC DNA]</scope>
    <source>
        <strain evidence="2 3">BAC 10a-01-01</strain>
    </source>
</reference>